<feature type="region of interest" description="Disordered" evidence="1">
    <location>
        <begin position="1"/>
        <end position="31"/>
    </location>
</feature>
<evidence type="ECO:0000256" key="1">
    <source>
        <dbReference type="SAM" id="MobiDB-lite"/>
    </source>
</evidence>
<organism evidence="3 4">
    <name type="scientific">Aromia moschata</name>
    <dbReference type="NCBI Taxonomy" id="1265417"/>
    <lineage>
        <taxon>Eukaryota</taxon>
        <taxon>Metazoa</taxon>
        <taxon>Ecdysozoa</taxon>
        <taxon>Arthropoda</taxon>
        <taxon>Hexapoda</taxon>
        <taxon>Insecta</taxon>
        <taxon>Pterygota</taxon>
        <taxon>Neoptera</taxon>
        <taxon>Endopterygota</taxon>
        <taxon>Coleoptera</taxon>
        <taxon>Polyphaga</taxon>
        <taxon>Cucujiformia</taxon>
        <taxon>Chrysomeloidea</taxon>
        <taxon>Cerambycidae</taxon>
        <taxon>Cerambycinae</taxon>
        <taxon>Callichromatini</taxon>
        <taxon>Aromia</taxon>
    </lineage>
</organism>
<gene>
    <name evidence="3" type="ORF">NQ318_017036</name>
</gene>
<keyword evidence="4" id="KW-1185">Reference proteome</keyword>
<evidence type="ECO:0000313" key="3">
    <source>
        <dbReference type="EMBL" id="KAJ8934657.1"/>
    </source>
</evidence>
<evidence type="ECO:0000259" key="2">
    <source>
        <dbReference type="Pfam" id="PF13843"/>
    </source>
</evidence>
<dbReference type="EMBL" id="JAPWTK010001003">
    <property type="protein sequence ID" value="KAJ8934657.1"/>
    <property type="molecule type" value="Genomic_DNA"/>
</dbReference>
<evidence type="ECO:0000313" key="4">
    <source>
        <dbReference type="Proteomes" id="UP001162162"/>
    </source>
</evidence>
<dbReference type="AlphaFoldDB" id="A0AAV8X779"/>
<dbReference type="PANTHER" id="PTHR46599">
    <property type="entry name" value="PIGGYBAC TRANSPOSABLE ELEMENT-DERIVED PROTEIN 4"/>
    <property type="match status" value="1"/>
</dbReference>
<feature type="non-terminal residue" evidence="3">
    <location>
        <position position="192"/>
    </location>
</feature>
<dbReference type="Pfam" id="PF13843">
    <property type="entry name" value="DDE_Tnp_1_7"/>
    <property type="match status" value="1"/>
</dbReference>
<name>A0AAV8X779_9CUCU</name>
<feature type="domain" description="PiggyBac transposable element-derived protein" evidence="2">
    <location>
        <begin position="127"/>
        <end position="191"/>
    </location>
</feature>
<sequence>MMTKRMKRMTGEDDYIEERSEASDTEQEFYENDDEEINANEPYFMGRDKRTTWRIWECFFDNAILNNIVNFTNIKMQKETEKFSRNRDIYPTNLDEVRALIEQTVLALKYFGSQWASEDFEHYYVFIRFDDIETRQERVALDKLAPIRTLFNHFNENLKNSYSHSDYVTVDEKLEAFRGRCGFRQYILNKPN</sequence>
<proteinExistence type="predicted"/>
<comment type="caution">
    <text evidence="3">The sequence shown here is derived from an EMBL/GenBank/DDBJ whole genome shotgun (WGS) entry which is preliminary data.</text>
</comment>
<dbReference type="PANTHER" id="PTHR46599:SF3">
    <property type="entry name" value="PIGGYBAC TRANSPOSABLE ELEMENT-DERIVED PROTEIN 4"/>
    <property type="match status" value="1"/>
</dbReference>
<reference evidence="3" key="1">
    <citation type="journal article" date="2023" name="Insect Mol. Biol.">
        <title>Genome sequencing provides insights into the evolution of gene families encoding plant cell wall-degrading enzymes in longhorned beetles.</title>
        <authorList>
            <person name="Shin N.R."/>
            <person name="Okamura Y."/>
            <person name="Kirsch R."/>
            <person name="Pauchet Y."/>
        </authorList>
    </citation>
    <scope>NUCLEOTIDE SEQUENCE</scope>
    <source>
        <strain evidence="3">AMC_N1</strain>
    </source>
</reference>
<dbReference type="Proteomes" id="UP001162162">
    <property type="component" value="Unassembled WGS sequence"/>
</dbReference>
<accession>A0AAV8X779</accession>
<dbReference type="InterPro" id="IPR029526">
    <property type="entry name" value="PGBD"/>
</dbReference>
<protein>
    <recommendedName>
        <fullName evidence="2">PiggyBac transposable element-derived protein domain-containing protein</fullName>
    </recommendedName>
</protein>